<proteinExistence type="predicted"/>
<protein>
    <submittedName>
        <fullName evidence="1">Uncharacterized protein</fullName>
    </submittedName>
</protein>
<evidence type="ECO:0000313" key="1">
    <source>
        <dbReference type="EMBL" id="KKM90020.1"/>
    </source>
</evidence>
<dbReference type="EMBL" id="LAZR01006731">
    <property type="protein sequence ID" value="KKM90020.1"/>
    <property type="molecule type" value="Genomic_DNA"/>
</dbReference>
<comment type="caution">
    <text evidence="1">The sequence shown here is derived from an EMBL/GenBank/DDBJ whole genome shotgun (WGS) entry which is preliminary data.</text>
</comment>
<dbReference type="InterPro" id="IPR011042">
    <property type="entry name" value="6-blade_b-propeller_TolB-like"/>
</dbReference>
<accession>A0A0F9NMI0</accession>
<reference evidence="1" key="1">
    <citation type="journal article" date="2015" name="Nature">
        <title>Complex archaea that bridge the gap between prokaryotes and eukaryotes.</title>
        <authorList>
            <person name="Spang A."/>
            <person name="Saw J.H."/>
            <person name="Jorgensen S.L."/>
            <person name="Zaremba-Niedzwiedzka K."/>
            <person name="Martijn J."/>
            <person name="Lind A.E."/>
            <person name="van Eijk R."/>
            <person name="Schleper C."/>
            <person name="Guy L."/>
            <person name="Ettema T.J."/>
        </authorList>
    </citation>
    <scope>NUCLEOTIDE SEQUENCE</scope>
</reference>
<organism evidence="1">
    <name type="scientific">marine sediment metagenome</name>
    <dbReference type="NCBI Taxonomy" id="412755"/>
    <lineage>
        <taxon>unclassified sequences</taxon>
        <taxon>metagenomes</taxon>
        <taxon>ecological metagenomes</taxon>
    </lineage>
</organism>
<dbReference type="SUPFAM" id="SSF63829">
    <property type="entry name" value="Calcium-dependent phosphotriesterase"/>
    <property type="match status" value="1"/>
</dbReference>
<sequence length="327" mass="34831">MPRLGFGLGLDVKKIIVSGGSRGPASAITAYFMVDEPSGKILKIMPDGTVHTWHTYAGALEPEGCIVDSKNERLYVLIGNAGTRQVDRFDNLTGNDSGGSATKTLASTQYGGNGTYVYSTDEIYYASPSGATIGIFKIDADLTTVSEVLVAKYFRDFMYWPPDDEAICANLSPSSIWAGELDGSGWSQSTTRDPVTDRGIAIPPAHEMGDTEYMFLCAFQIIHRYSRYGGGKLNWLVLTTGLDITPAQPRIDFVNGLVVFIGVESGGTGTDGIYTAPLQQGAHSDQSGVVKIADITSQVPSMTAGSGKGLEILFNGDPTTLMVDIAP</sequence>
<dbReference type="AlphaFoldDB" id="A0A0F9NMI0"/>
<name>A0A0F9NMI0_9ZZZZ</name>
<dbReference type="Gene3D" id="2.120.10.30">
    <property type="entry name" value="TolB, C-terminal domain"/>
    <property type="match status" value="1"/>
</dbReference>
<gene>
    <name evidence="1" type="ORF">LCGC14_1242830</name>
</gene>